<dbReference type="Proteomes" id="UP000234505">
    <property type="component" value="Unassembled WGS sequence"/>
</dbReference>
<evidence type="ECO:0000313" key="1">
    <source>
        <dbReference type="EMBL" id="PLL44507.1"/>
    </source>
</evidence>
<sequence length="137" mass="15328">MYETDTSAEIRKYLESFGKGGGGYENDNPKAVIEAMIKYQNKIQKKVSGFFNGNDMIKYDGAVCKISITTGNTAPSDPILTQVFALEQLADNGLKPCRELNNKLVSVIDKDDNFKYPAVVKNYGLLSMDMIFYFNNN</sequence>
<comment type="caution">
    <text evidence="1">The sequence shown here is derived from an EMBL/GenBank/DDBJ whole genome shotgun (WGS) entry which is preliminary data.</text>
</comment>
<evidence type="ECO:0000313" key="2">
    <source>
        <dbReference type="Proteomes" id="UP000234505"/>
    </source>
</evidence>
<gene>
    <name evidence="1" type="ORF">CWN50_00210</name>
</gene>
<protein>
    <submittedName>
        <fullName evidence="1">Uncharacterized protein</fullName>
    </submittedName>
</protein>
<accession>A0A2J4RME8</accession>
<reference evidence="1 2" key="1">
    <citation type="submission" date="2017-11" db="EMBL/GenBank/DDBJ databases">
        <authorList>
            <person name="Han C.G."/>
        </authorList>
    </citation>
    <scope>NUCLEOTIDE SEQUENCE [LARGE SCALE GENOMIC DNA]</scope>
    <source>
        <strain evidence="1 2">A11</strain>
    </source>
</reference>
<dbReference type="EMBL" id="PIDS01000002">
    <property type="protein sequence ID" value="PLL44507.1"/>
    <property type="molecule type" value="Genomic_DNA"/>
</dbReference>
<name>A0A2J4RME8_9ENTR</name>
<dbReference type="AlphaFoldDB" id="A0A2J4RME8"/>
<reference evidence="1 2" key="2">
    <citation type="submission" date="2018-01" db="EMBL/GenBank/DDBJ databases">
        <title>Genomic study of Klebsiella pneumoniae.</title>
        <authorList>
            <person name="Yang Y."/>
            <person name="Bicalho R."/>
        </authorList>
    </citation>
    <scope>NUCLEOTIDE SEQUENCE [LARGE SCALE GENOMIC DNA]</scope>
    <source>
        <strain evidence="1 2">A11</strain>
    </source>
</reference>
<organism evidence="1 2">
    <name type="scientific">Klebsiella michiganensis</name>
    <dbReference type="NCBI Taxonomy" id="1134687"/>
    <lineage>
        <taxon>Bacteria</taxon>
        <taxon>Pseudomonadati</taxon>
        <taxon>Pseudomonadota</taxon>
        <taxon>Gammaproteobacteria</taxon>
        <taxon>Enterobacterales</taxon>
        <taxon>Enterobacteriaceae</taxon>
        <taxon>Klebsiella/Raoultella group</taxon>
        <taxon>Klebsiella</taxon>
    </lineage>
</organism>
<proteinExistence type="predicted"/>